<comment type="subunit">
    <text evidence="5">Part of the 50S ribosomal subunit; part of the 5S rRNA/L5/L18/L25 subcomplex. Contacts the 5S rRNA. Binds to the 5S rRNA independently of L5 and L18.</text>
</comment>
<keyword evidence="1 5" id="KW-0699">rRNA-binding</keyword>
<evidence type="ECO:0000259" key="6">
    <source>
        <dbReference type="Pfam" id="PF01386"/>
    </source>
</evidence>
<evidence type="ECO:0000256" key="2">
    <source>
        <dbReference type="ARBA" id="ARBA00022884"/>
    </source>
</evidence>
<dbReference type="Proteomes" id="UP001528823">
    <property type="component" value="Unassembled WGS sequence"/>
</dbReference>
<dbReference type="InterPro" id="IPR020057">
    <property type="entry name" value="Ribosomal_bL25_b-dom"/>
</dbReference>
<dbReference type="InterPro" id="IPR029751">
    <property type="entry name" value="Ribosomal_L25_dom"/>
</dbReference>
<evidence type="ECO:0000313" key="9">
    <source>
        <dbReference type="Proteomes" id="UP001528823"/>
    </source>
</evidence>
<dbReference type="GO" id="GO:0005840">
    <property type="term" value="C:ribosome"/>
    <property type="evidence" value="ECO:0007669"/>
    <property type="project" value="UniProtKB-KW"/>
</dbReference>
<dbReference type="InterPro" id="IPR020930">
    <property type="entry name" value="Ribosomal_uL5_bac-type"/>
</dbReference>
<dbReference type="EMBL" id="JAPMOU010000016">
    <property type="protein sequence ID" value="MDE1463052.1"/>
    <property type="molecule type" value="Genomic_DNA"/>
</dbReference>
<dbReference type="InterPro" id="IPR011035">
    <property type="entry name" value="Ribosomal_bL25/Gln-tRNA_synth"/>
</dbReference>
<keyword evidence="2 5" id="KW-0694">RNA-binding</keyword>
<comment type="function">
    <text evidence="5">This is one of the proteins that binds to the 5S RNA in the ribosome where it forms part of the central protuberance.</text>
</comment>
<keyword evidence="3 5" id="KW-0689">Ribosomal protein</keyword>
<feature type="domain" description="Large ribosomal subunit protein bL25 beta" evidence="7">
    <location>
        <begin position="103"/>
        <end position="192"/>
    </location>
</feature>
<dbReference type="RefSeq" id="WP_274689399.1">
    <property type="nucleotide sequence ID" value="NZ_JAPMOU010000016.1"/>
</dbReference>
<dbReference type="InterPro" id="IPR001021">
    <property type="entry name" value="Ribosomal_bL25_long"/>
</dbReference>
<dbReference type="PANTHER" id="PTHR33284">
    <property type="entry name" value="RIBOSOMAL PROTEIN L25/GLN-TRNA SYNTHETASE, ANTI-CODON-BINDING DOMAIN-CONTAINING PROTEIN"/>
    <property type="match status" value="1"/>
</dbReference>
<feature type="domain" description="Large ribosomal subunit protein bL25 L25" evidence="6">
    <location>
        <begin position="7"/>
        <end position="95"/>
    </location>
</feature>
<sequence>MSNEFTLVVEKRSDIGKGASRRLRREAGKTPAVIYGAEKAPESITILQKDILKALENEAFYSHILTLDVAGEKQEVILKDLQRHPSKDVILHADFLRVTADHKLTTHVPLHFINEDKCAGVKKGGAITHNTIEVEVRCLPADLPEFIEVDMTDVDLGQILHLSDIKLPKGVELVELAHGENHDLAIANVHTTRGGADEEAEEGESEA</sequence>
<dbReference type="Pfam" id="PF01386">
    <property type="entry name" value="Ribosomal_L25p"/>
    <property type="match status" value="1"/>
</dbReference>
<comment type="caution">
    <text evidence="8">The sequence shown here is derived from an EMBL/GenBank/DDBJ whole genome shotgun (WGS) entry which is preliminary data.</text>
</comment>
<dbReference type="NCBIfam" id="NF004128">
    <property type="entry name" value="PRK05618.1-2"/>
    <property type="match status" value="1"/>
</dbReference>
<dbReference type="HAMAP" id="MF_01334">
    <property type="entry name" value="Ribosomal_bL25_CTC"/>
    <property type="match status" value="1"/>
</dbReference>
<reference evidence="8 9" key="1">
    <citation type="submission" date="2022-11" db="EMBL/GenBank/DDBJ databases">
        <title>Spartinivicinus poritis sp. nov., isolated from scleractinian coral Porites lutea.</title>
        <authorList>
            <person name="Zhang G."/>
            <person name="Cai L."/>
            <person name="Wei Q."/>
        </authorList>
    </citation>
    <scope>NUCLEOTIDE SEQUENCE [LARGE SCALE GENOMIC DNA]</scope>
    <source>
        <strain evidence="8 9">A2-2</strain>
    </source>
</reference>
<keyword evidence="4 5" id="KW-0687">Ribonucleoprotein</keyword>
<protein>
    <recommendedName>
        <fullName evidence="5">Large ribosomal subunit protein bL25</fullName>
    </recommendedName>
    <alternativeName>
        <fullName evidence="5">General stress protein CTC</fullName>
    </alternativeName>
</protein>
<dbReference type="NCBIfam" id="NF004612">
    <property type="entry name" value="PRK05943.1"/>
    <property type="match status" value="1"/>
</dbReference>
<accession>A0ABT5U9S9</accession>
<proteinExistence type="inferred from homology"/>
<dbReference type="InterPro" id="IPR037121">
    <property type="entry name" value="Ribosomal_bL25_C"/>
</dbReference>
<dbReference type="InterPro" id="IPR020056">
    <property type="entry name" value="Rbsml_bL25/Gln-tRNA_synth_N"/>
</dbReference>
<name>A0ABT5U9S9_9GAMM</name>
<dbReference type="NCBIfam" id="TIGR00731">
    <property type="entry name" value="bL25_bact_ctc"/>
    <property type="match status" value="1"/>
</dbReference>
<evidence type="ECO:0000256" key="3">
    <source>
        <dbReference type="ARBA" id="ARBA00022980"/>
    </source>
</evidence>
<dbReference type="NCBIfam" id="NF004130">
    <property type="entry name" value="PRK05618.1-5"/>
    <property type="match status" value="1"/>
</dbReference>
<comment type="similarity">
    <text evidence="5">Belongs to the bacterial ribosomal protein bL25 family. CTC subfamily.</text>
</comment>
<evidence type="ECO:0000256" key="4">
    <source>
        <dbReference type="ARBA" id="ARBA00023274"/>
    </source>
</evidence>
<dbReference type="Pfam" id="PF14693">
    <property type="entry name" value="Ribosomal_TL5_C"/>
    <property type="match status" value="1"/>
</dbReference>
<dbReference type="Gene3D" id="2.40.240.10">
    <property type="entry name" value="Ribosomal Protein L25, Chain P"/>
    <property type="match status" value="1"/>
</dbReference>
<evidence type="ECO:0000256" key="1">
    <source>
        <dbReference type="ARBA" id="ARBA00022730"/>
    </source>
</evidence>
<dbReference type="PANTHER" id="PTHR33284:SF1">
    <property type="entry name" value="RIBOSOMAL PROTEIN L25_GLN-TRNA SYNTHETASE, ANTI-CODON-BINDING DOMAIN-CONTAINING PROTEIN"/>
    <property type="match status" value="1"/>
</dbReference>
<dbReference type="Gene3D" id="2.170.120.20">
    <property type="entry name" value="Ribosomal protein L25, beta domain"/>
    <property type="match status" value="1"/>
</dbReference>
<evidence type="ECO:0000259" key="7">
    <source>
        <dbReference type="Pfam" id="PF14693"/>
    </source>
</evidence>
<keyword evidence="9" id="KW-1185">Reference proteome</keyword>
<evidence type="ECO:0000313" key="8">
    <source>
        <dbReference type="EMBL" id="MDE1463052.1"/>
    </source>
</evidence>
<gene>
    <name evidence="5" type="primary">rplY</name>
    <name evidence="5" type="synonym">ctc</name>
    <name evidence="8" type="ORF">ORQ98_13855</name>
</gene>
<evidence type="ECO:0000256" key="5">
    <source>
        <dbReference type="HAMAP-Rule" id="MF_01334"/>
    </source>
</evidence>
<dbReference type="SUPFAM" id="SSF50715">
    <property type="entry name" value="Ribosomal protein L25-like"/>
    <property type="match status" value="1"/>
</dbReference>
<organism evidence="8 9">
    <name type="scientific">Spartinivicinus poritis</name>
    <dbReference type="NCBI Taxonomy" id="2994640"/>
    <lineage>
        <taxon>Bacteria</taxon>
        <taxon>Pseudomonadati</taxon>
        <taxon>Pseudomonadota</taxon>
        <taxon>Gammaproteobacteria</taxon>
        <taxon>Oceanospirillales</taxon>
        <taxon>Zooshikellaceae</taxon>
        <taxon>Spartinivicinus</taxon>
    </lineage>
</organism>
<dbReference type="CDD" id="cd00495">
    <property type="entry name" value="Ribosomal_L25_TL5_CTC"/>
    <property type="match status" value="1"/>
</dbReference>